<dbReference type="AlphaFoldDB" id="A0A284RSL9"/>
<evidence type="ECO:0000313" key="1">
    <source>
        <dbReference type="EMBL" id="SJL11740.1"/>
    </source>
</evidence>
<dbReference type="Proteomes" id="UP000219338">
    <property type="component" value="Unassembled WGS sequence"/>
</dbReference>
<protein>
    <submittedName>
        <fullName evidence="1">Uncharacterized protein</fullName>
    </submittedName>
</protein>
<proteinExistence type="predicted"/>
<name>A0A284RSL9_ARMOS</name>
<dbReference type="EMBL" id="FUEG01000015">
    <property type="protein sequence ID" value="SJL11740.1"/>
    <property type="molecule type" value="Genomic_DNA"/>
</dbReference>
<evidence type="ECO:0000313" key="2">
    <source>
        <dbReference type="Proteomes" id="UP000219338"/>
    </source>
</evidence>
<gene>
    <name evidence="1" type="ORF">ARMOST_15148</name>
</gene>
<accession>A0A284RSL9</accession>
<organism evidence="1 2">
    <name type="scientific">Armillaria ostoyae</name>
    <name type="common">Armillaria root rot fungus</name>
    <dbReference type="NCBI Taxonomy" id="47428"/>
    <lineage>
        <taxon>Eukaryota</taxon>
        <taxon>Fungi</taxon>
        <taxon>Dikarya</taxon>
        <taxon>Basidiomycota</taxon>
        <taxon>Agaricomycotina</taxon>
        <taxon>Agaricomycetes</taxon>
        <taxon>Agaricomycetidae</taxon>
        <taxon>Agaricales</taxon>
        <taxon>Marasmiineae</taxon>
        <taxon>Physalacriaceae</taxon>
        <taxon>Armillaria</taxon>
    </lineage>
</organism>
<reference evidence="2" key="1">
    <citation type="journal article" date="2017" name="Nat. Ecol. Evol.">
        <title>Genome expansion and lineage-specific genetic innovations in the forest pathogenic fungi Armillaria.</title>
        <authorList>
            <person name="Sipos G."/>
            <person name="Prasanna A.N."/>
            <person name="Walter M.C."/>
            <person name="O'Connor E."/>
            <person name="Balint B."/>
            <person name="Krizsan K."/>
            <person name="Kiss B."/>
            <person name="Hess J."/>
            <person name="Varga T."/>
            <person name="Slot J."/>
            <person name="Riley R."/>
            <person name="Boka B."/>
            <person name="Rigling D."/>
            <person name="Barry K."/>
            <person name="Lee J."/>
            <person name="Mihaltcheva S."/>
            <person name="LaButti K."/>
            <person name="Lipzen A."/>
            <person name="Waldron R."/>
            <person name="Moloney N.M."/>
            <person name="Sperisen C."/>
            <person name="Kredics L."/>
            <person name="Vagvoelgyi C."/>
            <person name="Patrignani A."/>
            <person name="Fitzpatrick D."/>
            <person name="Nagy I."/>
            <person name="Doyle S."/>
            <person name="Anderson J.B."/>
            <person name="Grigoriev I.V."/>
            <person name="Gueldener U."/>
            <person name="Muensterkoetter M."/>
            <person name="Nagy L.G."/>
        </authorList>
    </citation>
    <scope>NUCLEOTIDE SEQUENCE [LARGE SCALE GENOMIC DNA]</scope>
    <source>
        <strain evidence="2">C18/9</strain>
    </source>
</reference>
<sequence length="112" mass="12688">MTSTHSIFTVFYYDFPNSPVIEGSALYTHNSSVPMSLYYHPQDNGGSNDGLRSGSWVCIRYFARRLKLRHRIADVDTGLFVDMAVRQRARQGSGYADGVKEYTKLTIPMSLE</sequence>
<keyword evidence="2" id="KW-1185">Reference proteome</keyword>